<dbReference type="PANTHER" id="PTHR47691:SF3">
    <property type="entry name" value="HTH-TYPE TRANSCRIPTIONAL REGULATOR RV0890C-RELATED"/>
    <property type="match status" value="1"/>
</dbReference>
<dbReference type="Gene3D" id="1.25.40.10">
    <property type="entry name" value="Tetratricopeptide repeat domain"/>
    <property type="match status" value="2"/>
</dbReference>
<reference evidence="2" key="1">
    <citation type="submission" date="2020-05" db="EMBL/GenBank/DDBJ databases">
        <title>Mycena genomes resolve the evolution of fungal bioluminescence.</title>
        <authorList>
            <person name="Tsai I.J."/>
        </authorList>
    </citation>
    <scope>NUCLEOTIDE SEQUENCE</scope>
    <source>
        <strain evidence="2">171206Taipei</strain>
    </source>
</reference>
<dbReference type="GO" id="GO:0007166">
    <property type="term" value="P:cell surface receptor signaling pathway"/>
    <property type="evidence" value="ECO:0007669"/>
    <property type="project" value="InterPro"/>
</dbReference>
<dbReference type="Gene3D" id="1.20.930.20">
    <property type="entry name" value="Adaptor protein Cbl, N-terminal domain"/>
    <property type="match status" value="1"/>
</dbReference>
<evidence type="ECO:0000313" key="2">
    <source>
        <dbReference type="EMBL" id="KAF7311815.1"/>
    </source>
</evidence>
<dbReference type="OrthoDB" id="1534087at2759"/>
<dbReference type="InterPro" id="IPR027417">
    <property type="entry name" value="P-loop_NTPase"/>
</dbReference>
<dbReference type="PRINTS" id="PR00364">
    <property type="entry name" value="DISEASERSIST"/>
</dbReference>
<dbReference type="InterPro" id="IPR059179">
    <property type="entry name" value="MLKL-like_MCAfunc"/>
</dbReference>
<organism evidence="2 3">
    <name type="scientific">Mycena indigotica</name>
    <dbReference type="NCBI Taxonomy" id="2126181"/>
    <lineage>
        <taxon>Eukaryota</taxon>
        <taxon>Fungi</taxon>
        <taxon>Dikarya</taxon>
        <taxon>Basidiomycota</taxon>
        <taxon>Agaricomycotina</taxon>
        <taxon>Agaricomycetes</taxon>
        <taxon>Agaricomycetidae</taxon>
        <taxon>Agaricales</taxon>
        <taxon>Marasmiineae</taxon>
        <taxon>Mycenaceae</taxon>
        <taxon>Mycena</taxon>
    </lineage>
</organism>
<keyword evidence="3" id="KW-1185">Reference proteome</keyword>
<comment type="caution">
    <text evidence="2">The sequence shown here is derived from an EMBL/GenBank/DDBJ whole genome shotgun (WGS) entry which is preliminary data.</text>
</comment>
<dbReference type="Proteomes" id="UP000636479">
    <property type="component" value="Unassembled WGS sequence"/>
</dbReference>
<dbReference type="Pfam" id="PF20703">
    <property type="entry name" value="nSTAND1"/>
    <property type="match status" value="1"/>
</dbReference>
<evidence type="ECO:0000259" key="1">
    <source>
        <dbReference type="Pfam" id="PF20703"/>
    </source>
</evidence>
<name>A0A8H6T9H4_9AGAR</name>
<protein>
    <submittedName>
        <fullName evidence="2">ATPase-AAA-core domain-containing protein</fullName>
    </submittedName>
</protein>
<dbReference type="InterPro" id="IPR036537">
    <property type="entry name" value="Adaptor_Cbl_N_dom_sf"/>
</dbReference>
<dbReference type="InterPro" id="IPR011990">
    <property type="entry name" value="TPR-like_helical_dom_sf"/>
</dbReference>
<dbReference type="CDD" id="cd21037">
    <property type="entry name" value="MLKL_NTD"/>
    <property type="match status" value="1"/>
</dbReference>
<dbReference type="GO" id="GO:0043531">
    <property type="term" value="F:ADP binding"/>
    <property type="evidence" value="ECO:0007669"/>
    <property type="project" value="InterPro"/>
</dbReference>
<dbReference type="EMBL" id="JACAZF010000002">
    <property type="protein sequence ID" value="KAF7311815.1"/>
    <property type="molecule type" value="Genomic_DNA"/>
</dbReference>
<dbReference type="RefSeq" id="XP_037223923.1">
    <property type="nucleotide sequence ID" value="XM_037358828.1"/>
</dbReference>
<dbReference type="GeneID" id="59341344"/>
<dbReference type="PANTHER" id="PTHR47691">
    <property type="entry name" value="REGULATOR-RELATED"/>
    <property type="match status" value="1"/>
</dbReference>
<accession>A0A8H6T9H4</accession>
<dbReference type="AlphaFoldDB" id="A0A8H6T9H4"/>
<dbReference type="Gene3D" id="3.40.50.300">
    <property type="entry name" value="P-loop containing nucleotide triphosphate hydrolases"/>
    <property type="match status" value="1"/>
</dbReference>
<dbReference type="InterPro" id="IPR049052">
    <property type="entry name" value="nSTAND1"/>
</dbReference>
<proteinExistence type="predicted"/>
<dbReference type="SUPFAM" id="SSF52540">
    <property type="entry name" value="P-loop containing nucleoside triphosphate hydrolases"/>
    <property type="match status" value="1"/>
</dbReference>
<feature type="domain" description="Novel STAND NTPase 1" evidence="1">
    <location>
        <begin position="223"/>
        <end position="368"/>
    </location>
</feature>
<evidence type="ECO:0000313" key="3">
    <source>
        <dbReference type="Proteomes" id="UP000636479"/>
    </source>
</evidence>
<sequence length="1075" mass="116903">MAPAARTVPFDSALRHVAATADVLDVLGKNVGTPFLDVICVTMKAVVSSAQNIKRNKSECAELLERTHQLLQAILALHIYPNTIDPVSKSEGYAAPVLSPVALEQLGRLVETLHKVHHFLEAQHDRARFRQIFRTNETQNLLKDCRAGLQHAVEFFLLERTTLLGDVANLDSAAEAEHEEVMRLLRGVNGADDLEGFSGWDSSSEIMKDINNSSRSLSLLPSQPKIFHGRTTEVATILELFTASAAPHIAILGAGGMGKTSLAKAVLHDPAIAESFGPHRHFVPCDAAANKIELAAVIAENLGVRGGMQARDRTRFVVKHLEKAPRTLVVLDNLETPWEPVEGRSEVEGLLGLLAGIEHVAVMVTMRGAERPAQVQWTRPFLPALKPLSLEAAQQTFLDIADGVEEDEYLNSVLELSDNMPLAVTLLAHLVADEADCKTVLQRWERENTALLSDGIDKRSNLEISIAISLASPRMAVQPGAQELLSLLSILPDGLADADLTQSNLIFDSNVFAAKATLLRTALAYVGDHGRLQVLVPIREHVLRAAPPTDGLIGPLRRHYQVLLDIYRAHRGTLAQTGVIERIAANFGNVQSVLTKGLASDDATVVGGAIASTCMLDMFSLTAGKGQLALMERIPALLAQMNPLDHHLSVVFYTRFLDTWRFHPVPDAEGLIQTMLDHCQYFDDAGVKCRLYIAIGSFHQYHDHSPSKALKMYELCRAVAVASGNTTREGDALDCIANVHWMAGRHLACRKSAAAAQALAAATADLYREARSLHTEAMACRSLGIYATAVAYSQRARVLLALCGLADGEVDNSILAGLAELLKDQTVYATAKEMRLLILARVSVREDPFDHALELISIAELDVHTGIPRAAVEQNITAARIMLSTMGYGKGAPICDMVQGDLELREGEYATAQQLLEGCLQGALGEDGEITSYCLERLGNSARWAAGWPDSWTYIFLAHAVQSGETLAILKAVQYLADISLRGQDLDTAASLYTAALEGYARMDVPRGQGECLVGLGEIARERNDCGDAERRWTLALPLLERSSQEQTSDKAKALLGELKLPSKQEGKRPWPMCS</sequence>
<gene>
    <name evidence="2" type="ORF">MIND_00192000</name>
</gene>